<evidence type="ECO:0000313" key="5">
    <source>
        <dbReference type="EMBL" id="XDT72537.1"/>
    </source>
</evidence>
<dbReference type="PANTHER" id="PTHR33121:SF23">
    <property type="entry name" value="CYCLIC DI-GMP PHOSPHODIESTERASE PDEB"/>
    <property type="match status" value="1"/>
</dbReference>
<dbReference type="SMART" id="SM00052">
    <property type="entry name" value="EAL"/>
    <property type="match status" value="1"/>
</dbReference>
<dbReference type="Pfam" id="PF07793">
    <property type="entry name" value="DUF1631"/>
    <property type="match status" value="2"/>
</dbReference>
<dbReference type="CDD" id="cd01949">
    <property type="entry name" value="GGDEF"/>
    <property type="match status" value="1"/>
</dbReference>
<dbReference type="Gene3D" id="3.20.20.450">
    <property type="entry name" value="EAL domain"/>
    <property type="match status" value="1"/>
</dbReference>
<dbReference type="GO" id="GO:0071111">
    <property type="term" value="F:cyclic-guanylate-specific phosphodiesterase activity"/>
    <property type="evidence" value="ECO:0007669"/>
    <property type="project" value="InterPro"/>
</dbReference>
<dbReference type="GO" id="GO:0035438">
    <property type="term" value="F:cyclic-di-GMP binding"/>
    <property type="evidence" value="ECO:0007669"/>
    <property type="project" value="InterPro"/>
</dbReference>
<dbReference type="Gene3D" id="3.30.70.270">
    <property type="match status" value="1"/>
</dbReference>
<dbReference type="Gene3D" id="2.40.10.220">
    <property type="entry name" value="predicted glycosyltransferase like domains"/>
    <property type="match status" value="1"/>
</dbReference>
<dbReference type="PANTHER" id="PTHR33121">
    <property type="entry name" value="CYCLIC DI-GMP PHOSPHODIESTERASE PDEF"/>
    <property type="match status" value="1"/>
</dbReference>
<dbReference type="NCBIfam" id="TIGR00254">
    <property type="entry name" value="GGDEF"/>
    <property type="match status" value="1"/>
</dbReference>
<dbReference type="AlphaFoldDB" id="A0AB39UWX6"/>
<dbReference type="KEGG" id="tcd:AAIA72_00695"/>
<dbReference type="InterPro" id="IPR001633">
    <property type="entry name" value="EAL_dom"/>
</dbReference>
<dbReference type="SMART" id="SM00267">
    <property type="entry name" value="GGDEF"/>
    <property type="match status" value="1"/>
</dbReference>
<evidence type="ECO:0000259" key="4">
    <source>
        <dbReference type="PROSITE" id="PS50887"/>
    </source>
</evidence>
<dbReference type="EMBL" id="CP154858">
    <property type="protein sequence ID" value="XDT72537.1"/>
    <property type="molecule type" value="Genomic_DNA"/>
</dbReference>
<evidence type="ECO:0000256" key="1">
    <source>
        <dbReference type="SAM" id="Coils"/>
    </source>
</evidence>
<dbReference type="InterPro" id="IPR050706">
    <property type="entry name" value="Cyclic-di-GMP_PDE-like"/>
</dbReference>
<keyword evidence="1" id="KW-0175">Coiled coil</keyword>
<protein>
    <submittedName>
        <fullName evidence="5">DUF1631 family protein</fullName>
    </submittedName>
</protein>
<dbReference type="InterPro" id="IPR035919">
    <property type="entry name" value="EAL_sf"/>
</dbReference>
<dbReference type="InterPro" id="IPR012434">
    <property type="entry name" value="DUF1631"/>
</dbReference>
<name>A0AB39UWX6_9GAMM</name>
<dbReference type="Pfam" id="PF07238">
    <property type="entry name" value="PilZ"/>
    <property type="match status" value="1"/>
</dbReference>
<dbReference type="InterPro" id="IPR043128">
    <property type="entry name" value="Rev_trsase/Diguanyl_cyclase"/>
</dbReference>
<organism evidence="5">
    <name type="scientific">Thermohahella caldifontis</name>
    <dbReference type="NCBI Taxonomy" id="3142973"/>
    <lineage>
        <taxon>Bacteria</taxon>
        <taxon>Pseudomonadati</taxon>
        <taxon>Pseudomonadota</taxon>
        <taxon>Gammaproteobacteria</taxon>
        <taxon>Oceanospirillales</taxon>
        <taxon>Hahellaceae</taxon>
        <taxon>Thermohahella</taxon>
    </lineage>
</organism>
<dbReference type="Pfam" id="PF00990">
    <property type="entry name" value="GGDEF"/>
    <property type="match status" value="1"/>
</dbReference>
<dbReference type="PROSITE" id="PS50887">
    <property type="entry name" value="GGDEF"/>
    <property type="match status" value="1"/>
</dbReference>
<feature type="domain" description="GGDEF" evidence="4">
    <location>
        <begin position="825"/>
        <end position="957"/>
    </location>
</feature>
<dbReference type="CDD" id="cd01948">
    <property type="entry name" value="EAL"/>
    <property type="match status" value="1"/>
</dbReference>
<feature type="region of interest" description="Disordered" evidence="2">
    <location>
        <begin position="304"/>
        <end position="327"/>
    </location>
</feature>
<dbReference type="SUPFAM" id="SSF141371">
    <property type="entry name" value="PilZ domain-like"/>
    <property type="match status" value="1"/>
</dbReference>
<evidence type="ECO:0000256" key="2">
    <source>
        <dbReference type="SAM" id="MobiDB-lite"/>
    </source>
</evidence>
<dbReference type="InterPro" id="IPR009875">
    <property type="entry name" value="PilZ_domain"/>
</dbReference>
<reference evidence="5" key="1">
    <citation type="submission" date="2024-05" db="EMBL/GenBank/DDBJ databases">
        <title>Genome sequencing of novel strain.</title>
        <authorList>
            <person name="Ganbat D."/>
            <person name="Ganbat S."/>
            <person name="Lee S.-J."/>
        </authorList>
    </citation>
    <scope>NUCLEOTIDE SEQUENCE</scope>
    <source>
        <strain evidence="5">SMD15-11</strain>
    </source>
</reference>
<dbReference type="RefSeq" id="WP_369601543.1">
    <property type="nucleotide sequence ID" value="NZ_CP154858.1"/>
</dbReference>
<dbReference type="Pfam" id="PF00563">
    <property type="entry name" value="EAL"/>
    <property type="match status" value="1"/>
</dbReference>
<gene>
    <name evidence="5" type="ORF">AAIA72_00695</name>
</gene>
<dbReference type="InterPro" id="IPR029787">
    <property type="entry name" value="Nucleotide_cyclase"/>
</dbReference>
<dbReference type="InterPro" id="IPR000160">
    <property type="entry name" value="GGDEF_dom"/>
</dbReference>
<dbReference type="PROSITE" id="PS50883">
    <property type="entry name" value="EAL"/>
    <property type="match status" value="1"/>
</dbReference>
<evidence type="ECO:0000259" key="3">
    <source>
        <dbReference type="PROSITE" id="PS50883"/>
    </source>
</evidence>
<dbReference type="SUPFAM" id="SSF55073">
    <property type="entry name" value="Nucleotide cyclase"/>
    <property type="match status" value="1"/>
</dbReference>
<sequence length="1226" mass="138188">MNDITHEKRQYQRFATDRSVELVHGELQCSGRLVNVCAGGALVVTDPAGADARALAARETLHMKIRLARTGIHDVPCRVVRGEPGLLALRFEAPQPFLVEALAASSVPAEAASGKATLEETDALNGLYSLYRAQLRPLVDRALNEMRQGVAQSRIPFSLKRYADALIAHHADIADRLVAHVAGQWESWQGQGGTGLAARLSLLEDADIEGWLAVNVSTRKIEQHVAATYEQLKRLLRQLEKRQADYDLHPLSPRQLAEGLRSALLASGLNLHELAQVLPFLADPLGFHLKQLYRRLIRYAQEQRATHGESTGTDTADERAGDHGPSLPLAEQRRMLHELYSLYVAICGDHRLARQHLYALTGLSPGARETEDMASRLEDGLLRTAREQVLKPPYRDALRDWVESILNREGMRSGALLPPELDERIELYGRTLDALAALSDAIPWLRDELAARAACFLADLIQSDDIYSVPDHPLRLWLNALGRLANLPAPPATQQARLLEKIALLNGRWPHDRQIVLEMTRLFDDLSRRQAQHFKRIRERKARTEAARQQRLASQIAVGEDLRTLLVGNPVPATVIELLYDQGLRQALVVSWLKHHGGERYRAGIGGLRQLLEALRARAEGAEDIPATIWWPEFRRFIQDSLPPPADSLMINRLSAELEGRAEVALRNLDAAAFDALEASATDGMALAGLDDTLSEPDDPWQRKIYQLNVGDWVIDRRDPQQPAYMRLAWRSGDRLHFTVSGLTSLTEQEFDLHQLAGLLAEGRIELALQDKHPLMDKVIQQIVQSFYSDIASQTQQDPLTGALTRYEFEQLLERYHLQATAERVAHHLLLLDVDHFRLLNTTLGHPWGDRVLQTVSQTLREMLGSRALVGRMGGDEFAVLLLRCNAATAGPLADEIHRRLSALTFGDDGRFRVTFSMGLAQVDGHVESAEIALRHASLACMQAKERGGDSLRVFKRRQIEWEQQRERLGWLRRLDDGMESWIQLRAQPIHDLHDPDALPHFEILMAVRDKTDRYVSPAGLIEVAERYHRMPDVDRWVFRRVMDWMEQHPETLAHLHGLSINLSGNTINDPAALDDILNELTRRRVPRRQVTFEITETAAVSDLTTAVQFIREVRQLGCSVSLDDFGTGMSSYAYLQELPVDYVKIDGIFVRNLKDNVKDQALVRSIAEMAQLLGMKTIAEFVEDPGTEEFLRLLGVRYGQGYLYGRPVRLEELANRWVSQEMTEE</sequence>
<proteinExistence type="predicted"/>
<feature type="coiled-coil region" evidence="1">
    <location>
        <begin position="222"/>
        <end position="249"/>
    </location>
</feature>
<accession>A0AB39UWX6</accession>
<feature type="domain" description="EAL" evidence="3">
    <location>
        <begin position="965"/>
        <end position="1222"/>
    </location>
</feature>
<dbReference type="SUPFAM" id="SSF141868">
    <property type="entry name" value="EAL domain-like"/>
    <property type="match status" value="1"/>
</dbReference>